<proteinExistence type="predicted"/>
<keyword evidence="2" id="KW-0378">Hydrolase</keyword>
<dbReference type="Proteomes" id="UP000694001">
    <property type="component" value="Chromosome"/>
</dbReference>
<dbReference type="AlphaFoldDB" id="A0A975YL26"/>
<dbReference type="InterPro" id="IPR011234">
    <property type="entry name" value="Fumarylacetoacetase-like_C"/>
</dbReference>
<dbReference type="PANTHER" id="PTHR11820">
    <property type="entry name" value="ACYLPYRUVASE"/>
    <property type="match status" value="1"/>
</dbReference>
<dbReference type="KEGG" id="elio:KO353_07715"/>
<reference evidence="2" key="1">
    <citation type="submission" date="2021-06" db="EMBL/GenBank/DDBJ databases">
        <title>Elioraea tepida, sp. nov., a moderately thermophilic aerobic anoxygenic phototrophic bacterium isolated from an alkaline siliceous hot spring mat community in Yellowstone National Park, WY, USA.</title>
        <authorList>
            <person name="Saini M.K."/>
            <person name="Yoshida S."/>
            <person name="Sebastian A."/>
            <person name="Hirose S."/>
            <person name="Hara E."/>
            <person name="Tamaki H."/>
            <person name="Soulier N.T."/>
            <person name="Albert I."/>
            <person name="Hanada S."/>
            <person name="Bryant D.A."/>
            <person name="Tank M."/>
        </authorList>
    </citation>
    <scope>NUCLEOTIDE SEQUENCE</scope>
    <source>
        <strain evidence="2">MS-P2</strain>
    </source>
</reference>
<dbReference type="Pfam" id="PF01557">
    <property type="entry name" value="FAA_hydrolase"/>
    <property type="match status" value="1"/>
</dbReference>
<evidence type="ECO:0000259" key="1">
    <source>
        <dbReference type="Pfam" id="PF01557"/>
    </source>
</evidence>
<dbReference type="EMBL" id="CP076448">
    <property type="protein sequence ID" value="QXM26062.1"/>
    <property type="molecule type" value="Genomic_DNA"/>
</dbReference>
<organism evidence="2 3">
    <name type="scientific">Elioraea tepida</name>
    <dbReference type="NCBI Taxonomy" id="2843330"/>
    <lineage>
        <taxon>Bacteria</taxon>
        <taxon>Pseudomonadati</taxon>
        <taxon>Pseudomonadota</taxon>
        <taxon>Alphaproteobacteria</taxon>
        <taxon>Acetobacterales</taxon>
        <taxon>Elioraeaceae</taxon>
        <taxon>Elioraea</taxon>
    </lineage>
</organism>
<accession>A0A975YL26</accession>
<dbReference type="RefSeq" id="WP_218287113.1">
    <property type="nucleotide sequence ID" value="NZ_CP076448.1"/>
</dbReference>
<keyword evidence="3" id="KW-1185">Reference proteome</keyword>
<feature type="domain" description="Fumarylacetoacetase-like C-terminal" evidence="1">
    <location>
        <begin position="40"/>
        <end position="237"/>
    </location>
</feature>
<protein>
    <submittedName>
        <fullName evidence="2">Fumarylacetoacetate hydrolase family protein</fullName>
    </submittedName>
</protein>
<dbReference type="GO" id="GO:0018773">
    <property type="term" value="F:acetylpyruvate hydrolase activity"/>
    <property type="evidence" value="ECO:0007669"/>
    <property type="project" value="TreeGrafter"/>
</dbReference>
<name>A0A975YL26_9PROT</name>
<dbReference type="PANTHER" id="PTHR11820:SF90">
    <property type="entry name" value="FLUTATHIONE S-TRANSFERASE"/>
    <property type="match status" value="1"/>
</dbReference>
<sequence>MPSYVIPPPPQPALLVAPDPSAAGSERSEREAALFPVRRIWCVGRNYAEHAREMGHDPNREPPFFFAKPADAIVPSGATLPYPPATKDLHHEVELVVALGRGGADIPEAEALACVWGYTVGLDMTRRDLQAEAKKLQRPWEMGKAFDHSAPMGALVPAERIGHPAKGTIGLKVNGVVRQMGDLAQQIWSVPETIAYLSRLVTLAPGDLIMTGTPAGVAAVGPGDVLEGWIEGIGEVKLAYAPAGAAARAAE</sequence>
<evidence type="ECO:0000313" key="3">
    <source>
        <dbReference type="Proteomes" id="UP000694001"/>
    </source>
</evidence>
<evidence type="ECO:0000313" key="2">
    <source>
        <dbReference type="EMBL" id="QXM26062.1"/>
    </source>
</evidence>
<gene>
    <name evidence="2" type="ORF">KO353_07715</name>
</gene>